<keyword evidence="1" id="KW-0812">Transmembrane</keyword>
<keyword evidence="1" id="KW-0472">Membrane</keyword>
<evidence type="ECO:0000313" key="5">
    <source>
        <dbReference type="Proteomes" id="UP000461730"/>
    </source>
</evidence>
<feature type="domain" description="FecR protein" evidence="2">
    <location>
        <begin position="125"/>
        <end position="219"/>
    </location>
</feature>
<reference evidence="4 5" key="1">
    <citation type="submission" date="2019-12" db="EMBL/GenBank/DDBJ databases">
        <title>Chitinophaga sp. strain ysch24 (GDMCC 1.1355), whole genome shotgun sequence.</title>
        <authorList>
            <person name="Zhang X."/>
        </authorList>
    </citation>
    <scope>NUCLEOTIDE SEQUENCE [LARGE SCALE GENOMIC DNA]</scope>
    <source>
        <strain evidence="5">ysch24</strain>
    </source>
</reference>
<evidence type="ECO:0000313" key="4">
    <source>
        <dbReference type="EMBL" id="MVT07455.1"/>
    </source>
</evidence>
<dbReference type="EMBL" id="WRXN01000001">
    <property type="protein sequence ID" value="MVT07455.1"/>
    <property type="molecule type" value="Genomic_DNA"/>
</dbReference>
<dbReference type="Pfam" id="PF16344">
    <property type="entry name" value="FecR_C"/>
    <property type="match status" value="1"/>
</dbReference>
<comment type="caution">
    <text evidence="4">The sequence shown here is derived from an EMBL/GenBank/DDBJ whole genome shotgun (WGS) entry which is preliminary data.</text>
</comment>
<gene>
    <name evidence="4" type="ORF">GO493_04210</name>
</gene>
<feature type="transmembrane region" description="Helical" evidence="1">
    <location>
        <begin position="97"/>
        <end position="118"/>
    </location>
</feature>
<organism evidence="4 5">
    <name type="scientific">Chitinophaga tropicalis</name>
    <dbReference type="NCBI Taxonomy" id="2683588"/>
    <lineage>
        <taxon>Bacteria</taxon>
        <taxon>Pseudomonadati</taxon>
        <taxon>Bacteroidota</taxon>
        <taxon>Chitinophagia</taxon>
        <taxon>Chitinophagales</taxon>
        <taxon>Chitinophagaceae</taxon>
        <taxon>Chitinophaga</taxon>
    </lineage>
</organism>
<dbReference type="Pfam" id="PF04773">
    <property type="entry name" value="FecR"/>
    <property type="match status" value="1"/>
</dbReference>
<proteinExistence type="predicted"/>
<dbReference type="InterPro" id="IPR012373">
    <property type="entry name" value="Ferrdict_sens_TM"/>
</dbReference>
<dbReference type="InterPro" id="IPR006860">
    <property type="entry name" value="FecR"/>
</dbReference>
<dbReference type="Gene3D" id="2.60.120.1440">
    <property type="match status" value="1"/>
</dbReference>
<dbReference type="AlphaFoldDB" id="A0A7K1U0F2"/>
<dbReference type="PANTHER" id="PTHR30273:SF2">
    <property type="entry name" value="PROTEIN FECR"/>
    <property type="match status" value="1"/>
</dbReference>
<keyword evidence="5" id="KW-1185">Reference proteome</keyword>
<sequence>MPEERINMYKDYTVTDFLHDALFRKWVIDPDAETENFWKSWLEQHPERREIPERAREVLLIIGFDEYTPAREEQEEVWSRIKYTIQQPGKRIAAMNVWRYAAIFSGLLLMAVAGIFIYGRQQVQYATVYGEVKTIILPDKSVVRLNANSVLRHRRYWLWESRREIWISGEGFFTVVHKQNHQPFFVHTTDVDVKVTGTEFDVNTRRTKTQVVLSNGAVQLDLRNDGHPLITMKPGQMVTYSAATNKLDRKDVNPSDYSAWRNNMLVFTETPIAEVAASLEDNLGLNIHIEDTTLQQELFTGSIPMDDAEIFFKTLYRSFHVRIEKENKNYSIRRK</sequence>
<feature type="domain" description="Protein FecR C-terminal" evidence="3">
    <location>
        <begin position="265"/>
        <end position="330"/>
    </location>
</feature>
<keyword evidence="1" id="KW-1133">Transmembrane helix</keyword>
<protein>
    <submittedName>
        <fullName evidence="4">DUF4974 domain-containing protein</fullName>
    </submittedName>
</protein>
<dbReference type="Gene3D" id="3.55.50.30">
    <property type="match status" value="1"/>
</dbReference>
<dbReference type="Proteomes" id="UP000461730">
    <property type="component" value="Unassembled WGS sequence"/>
</dbReference>
<evidence type="ECO:0000256" key="1">
    <source>
        <dbReference type="SAM" id="Phobius"/>
    </source>
</evidence>
<accession>A0A7K1U0F2</accession>
<dbReference type="PANTHER" id="PTHR30273">
    <property type="entry name" value="PERIPLASMIC SIGNAL SENSOR AND SIGMA FACTOR ACTIVATOR FECR-RELATED"/>
    <property type="match status" value="1"/>
</dbReference>
<dbReference type="InterPro" id="IPR032508">
    <property type="entry name" value="FecR_C"/>
</dbReference>
<evidence type="ECO:0000259" key="3">
    <source>
        <dbReference type="Pfam" id="PF16344"/>
    </source>
</evidence>
<name>A0A7K1U0F2_9BACT</name>
<dbReference type="GO" id="GO:0016989">
    <property type="term" value="F:sigma factor antagonist activity"/>
    <property type="evidence" value="ECO:0007669"/>
    <property type="project" value="TreeGrafter"/>
</dbReference>
<dbReference type="PIRSF" id="PIRSF018266">
    <property type="entry name" value="FecR"/>
    <property type="match status" value="1"/>
</dbReference>
<dbReference type="RefSeq" id="WP_157304845.1">
    <property type="nucleotide sequence ID" value="NZ_WRXN01000001.1"/>
</dbReference>
<evidence type="ECO:0000259" key="2">
    <source>
        <dbReference type="Pfam" id="PF04773"/>
    </source>
</evidence>